<protein>
    <submittedName>
        <fullName evidence="1">Uncharacterized protein</fullName>
    </submittedName>
</protein>
<dbReference type="EMBL" id="LR796189">
    <property type="protein sequence ID" value="CAB4125294.1"/>
    <property type="molecule type" value="Genomic_DNA"/>
</dbReference>
<evidence type="ECO:0000313" key="1">
    <source>
        <dbReference type="EMBL" id="CAB4125294.1"/>
    </source>
</evidence>
<accession>A0A6J5KS74</accession>
<gene>
    <name evidence="1" type="ORF">UFOVP53_102</name>
</gene>
<sequence length="45" mass="5770">MSYEAANHRWWAIRRFTKTLVKFGIIDKTYRHYMTDEYYYRLNPY</sequence>
<proteinExistence type="predicted"/>
<reference evidence="1" key="1">
    <citation type="submission" date="2020-04" db="EMBL/GenBank/DDBJ databases">
        <authorList>
            <person name="Chiriac C."/>
            <person name="Salcher M."/>
            <person name="Ghai R."/>
            <person name="Kavagutti S V."/>
        </authorList>
    </citation>
    <scope>NUCLEOTIDE SEQUENCE</scope>
</reference>
<name>A0A6J5KS74_9CAUD</name>
<organism evidence="1">
    <name type="scientific">uncultured Caudovirales phage</name>
    <dbReference type="NCBI Taxonomy" id="2100421"/>
    <lineage>
        <taxon>Viruses</taxon>
        <taxon>Duplodnaviria</taxon>
        <taxon>Heunggongvirae</taxon>
        <taxon>Uroviricota</taxon>
        <taxon>Caudoviricetes</taxon>
        <taxon>Peduoviridae</taxon>
        <taxon>Maltschvirus</taxon>
        <taxon>Maltschvirus maltsch</taxon>
    </lineage>
</organism>